<dbReference type="GO" id="GO:0030288">
    <property type="term" value="C:outer membrane-bounded periplasmic space"/>
    <property type="evidence" value="ECO:0007669"/>
    <property type="project" value="TreeGrafter"/>
</dbReference>
<keyword evidence="3" id="KW-0813">Transport</keyword>
<dbReference type="CDD" id="cd01146">
    <property type="entry name" value="FhuD"/>
    <property type="match status" value="1"/>
</dbReference>
<dbReference type="Gene3D" id="3.40.50.1980">
    <property type="entry name" value="Nitrogenase molybdenum iron protein domain"/>
    <property type="match status" value="2"/>
</dbReference>
<dbReference type="PANTHER" id="PTHR30532">
    <property type="entry name" value="IRON III DICITRATE-BINDING PERIPLASMIC PROTEIN"/>
    <property type="match status" value="1"/>
</dbReference>
<dbReference type="Pfam" id="PF01497">
    <property type="entry name" value="Peripla_BP_2"/>
    <property type="match status" value="1"/>
</dbReference>
<keyword evidence="4 5" id="KW-0732">Signal</keyword>
<dbReference type="InterPro" id="IPR002491">
    <property type="entry name" value="ABC_transptr_periplasmic_BD"/>
</dbReference>
<feature type="domain" description="Fe/B12 periplasmic-binding" evidence="6">
    <location>
        <begin position="62"/>
        <end position="330"/>
    </location>
</feature>
<comment type="similarity">
    <text evidence="2">Belongs to the bacterial solute-binding protein 8 family.</text>
</comment>
<evidence type="ECO:0000259" key="6">
    <source>
        <dbReference type="PROSITE" id="PS50983"/>
    </source>
</evidence>
<gene>
    <name evidence="7" type="ORF">PFCIRM138_06475</name>
</gene>
<feature type="signal peptide" evidence="5">
    <location>
        <begin position="1"/>
        <end position="19"/>
    </location>
</feature>
<proteinExistence type="inferred from homology"/>
<evidence type="ECO:0000256" key="5">
    <source>
        <dbReference type="SAM" id="SignalP"/>
    </source>
</evidence>
<feature type="chain" id="PRO_5038741170" evidence="5">
    <location>
        <begin position="20"/>
        <end position="331"/>
    </location>
</feature>
<sequence length="331" mass="34492">MTLRRAVIALIAAMSLLLAGCSGSSSSSKSSASASGGAVAGSFPQSVDTAFGKVSIEKAPQRVVALGWGDAETALALGVQPVGASDWLNFGGEGVGPWAKGLYTTAPTIIGTMEPNYEQIASLKPDLILDVKSSGDKDRHDRLSQIATTVGIPEGGTNYLTTMDQQVTMIATALGQPAKARELLDGVDASYKKVADAHPQWKDKTVTVAARTSQGWGAYVEGETRLAALEKLGFKQNPAIASMTPSSSGFSVSVSSEQLSVFNADLIVAFPIYIDTTQITDDAQWKQLSTVQAGHAAVIDGDLSSAFSVGTTLAVNYMLDNMVPKLEKATA</sequence>
<evidence type="ECO:0000313" key="7">
    <source>
        <dbReference type="EMBL" id="CEP26303.1"/>
    </source>
</evidence>
<dbReference type="PANTHER" id="PTHR30532:SF24">
    <property type="entry name" value="FERRIC ENTEROBACTIN-BINDING PERIPLASMIC PROTEIN FEPB"/>
    <property type="match status" value="1"/>
</dbReference>
<dbReference type="SUPFAM" id="SSF53807">
    <property type="entry name" value="Helical backbone' metal receptor"/>
    <property type="match status" value="1"/>
</dbReference>
<dbReference type="AlphaFoldDB" id="A0A0B7NZM1"/>
<reference evidence="7" key="1">
    <citation type="submission" date="2014-08" db="EMBL/GenBank/DDBJ databases">
        <authorList>
            <person name="Falentin Helene"/>
        </authorList>
    </citation>
    <scope>NUCLEOTIDE SEQUENCE</scope>
</reference>
<dbReference type="PROSITE" id="PS51257">
    <property type="entry name" value="PROKAR_LIPOPROTEIN"/>
    <property type="match status" value="1"/>
</dbReference>
<dbReference type="InterPro" id="IPR051313">
    <property type="entry name" value="Bact_iron-sidero_bind"/>
</dbReference>
<dbReference type="GO" id="GO:1901678">
    <property type="term" value="P:iron coordination entity transport"/>
    <property type="evidence" value="ECO:0007669"/>
    <property type="project" value="UniProtKB-ARBA"/>
</dbReference>
<dbReference type="PROSITE" id="PS50983">
    <property type="entry name" value="FE_B12_PBP"/>
    <property type="match status" value="1"/>
</dbReference>
<evidence type="ECO:0000256" key="4">
    <source>
        <dbReference type="ARBA" id="ARBA00022729"/>
    </source>
</evidence>
<name>A0A0B7NZM1_PROFF</name>
<evidence type="ECO:0000256" key="1">
    <source>
        <dbReference type="ARBA" id="ARBA00004196"/>
    </source>
</evidence>
<organism evidence="7">
    <name type="scientific">Propionibacterium freudenreichii subsp. freudenreichii</name>
    <dbReference type="NCBI Taxonomy" id="66712"/>
    <lineage>
        <taxon>Bacteria</taxon>
        <taxon>Bacillati</taxon>
        <taxon>Actinomycetota</taxon>
        <taxon>Actinomycetes</taxon>
        <taxon>Propionibacteriales</taxon>
        <taxon>Propionibacteriaceae</taxon>
        <taxon>Propionibacterium</taxon>
    </lineage>
</organism>
<evidence type="ECO:0000256" key="2">
    <source>
        <dbReference type="ARBA" id="ARBA00008814"/>
    </source>
</evidence>
<evidence type="ECO:0000256" key="3">
    <source>
        <dbReference type="ARBA" id="ARBA00022448"/>
    </source>
</evidence>
<accession>A0A0B7NZM1</accession>
<dbReference type="EMBL" id="LM676401">
    <property type="protein sequence ID" value="CEP26303.1"/>
    <property type="molecule type" value="Genomic_DNA"/>
</dbReference>
<protein>
    <submittedName>
        <fullName evidence="7">BP protein of siderophore ABC transporter (ISVH:undef)</fullName>
    </submittedName>
</protein>
<comment type="subcellular location">
    <subcellularLocation>
        <location evidence="1">Cell envelope</location>
    </subcellularLocation>
</comment>